<evidence type="ECO:0000256" key="1">
    <source>
        <dbReference type="SAM" id="MobiDB-lite"/>
    </source>
</evidence>
<accession>A0ABV4CGV5</accession>
<evidence type="ECO:0008006" key="4">
    <source>
        <dbReference type="Google" id="ProtNLM"/>
    </source>
</evidence>
<feature type="region of interest" description="Disordered" evidence="1">
    <location>
        <begin position="1"/>
        <end position="21"/>
    </location>
</feature>
<dbReference type="NCBIfam" id="NF047509">
    <property type="entry name" value="Rv3131_FMN_oxido"/>
    <property type="match status" value="1"/>
</dbReference>
<reference evidence="2 3" key="1">
    <citation type="submission" date="2024-08" db="EMBL/GenBank/DDBJ databases">
        <title>Genome mining of Saccharopolyspora cebuensis PGLac3 from Nigerian medicinal plant.</title>
        <authorList>
            <person name="Ezeobiora C.E."/>
            <person name="Igbokwe N.H."/>
            <person name="Amin D.H."/>
            <person name="Mendie U.E."/>
        </authorList>
    </citation>
    <scope>NUCLEOTIDE SEQUENCE [LARGE SCALE GENOMIC DNA]</scope>
    <source>
        <strain evidence="2 3">PGLac3</strain>
    </source>
</reference>
<dbReference type="PANTHER" id="PTHR23026">
    <property type="entry name" value="NADPH NITROREDUCTASE"/>
    <property type="match status" value="1"/>
</dbReference>
<dbReference type="SUPFAM" id="SSF55469">
    <property type="entry name" value="FMN-dependent nitroreductase-like"/>
    <property type="match status" value="2"/>
</dbReference>
<dbReference type="InterPro" id="IPR050627">
    <property type="entry name" value="Nitroreductase/BluB"/>
</dbReference>
<dbReference type="RefSeq" id="WP_345366773.1">
    <property type="nucleotide sequence ID" value="NZ_BAABII010000016.1"/>
</dbReference>
<dbReference type="Gene3D" id="3.40.109.10">
    <property type="entry name" value="NADH Oxidase"/>
    <property type="match status" value="1"/>
</dbReference>
<dbReference type="Proteomes" id="UP001564626">
    <property type="component" value="Unassembled WGS sequence"/>
</dbReference>
<dbReference type="InterPro" id="IPR000415">
    <property type="entry name" value="Nitroreductase-like"/>
</dbReference>
<comment type="caution">
    <text evidence="2">The sequence shown here is derived from an EMBL/GenBank/DDBJ whole genome shotgun (WGS) entry which is preliminary data.</text>
</comment>
<feature type="compositionally biased region" description="Basic residues" evidence="1">
    <location>
        <begin position="1"/>
        <end position="11"/>
    </location>
</feature>
<dbReference type="EMBL" id="JBGEHV010000020">
    <property type="protein sequence ID" value="MEY8040288.1"/>
    <property type="molecule type" value="Genomic_DNA"/>
</dbReference>
<protein>
    <recommendedName>
        <fullName evidence="4">Nitroreductase family protein</fullName>
    </recommendedName>
</protein>
<sequence length="329" mass="34996">MAWHTAARHRVPGPGEDASWSAEETAVLADAVSRAPSVHNTQPWSLRVEGRRAVLEQRDEAPLREHDPHGRDARISCGAAVANLAIAVRALGRSPEIRWRPSAATTATVTARGRQPVTPLDRERLRALARRSSHRRAFAARPVPALTRTAVLAAATAPVAWLEGRETAREVAELLGYAARVHRDDAGYQRELAEWTGRSRDAGLAPGALAASGAPAAGLAGPAARVPDEHRLAERLSAELVLVFGAGGDGPREQLQVGESAERAWVEATRLGLVGSVMTQPLRLPEVRSGVRAALGMSGEPHLVLRLGYPAADGVPRSGKRPLPDVLAD</sequence>
<name>A0ABV4CGV5_9PSEU</name>
<keyword evidence="3" id="KW-1185">Reference proteome</keyword>
<evidence type="ECO:0000313" key="2">
    <source>
        <dbReference type="EMBL" id="MEY8040288.1"/>
    </source>
</evidence>
<gene>
    <name evidence="2" type="ORF">AB8O55_12860</name>
</gene>
<proteinExistence type="predicted"/>
<evidence type="ECO:0000313" key="3">
    <source>
        <dbReference type="Proteomes" id="UP001564626"/>
    </source>
</evidence>
<organism evidence="2 3">
    <name type="scientific">Saccharopolyspora cebuensis</name>
    <dbReference type="NCBI Taxonomy" id="418759"/>
    <lineage>
        <taxon>Bacteria</taxon>
        <taxon>Bacillati</taxon>
        <taxon>Actinomycetota</taxon>
        <taxon>Actinomycetes</taxon>
        <taxon>Pseudonocardiales</taxon>
        <taxon>Pseudonocardiaceae</taxon>
        <taxon>Saccharopolyspora</taxon>
    </lineage>
</organism>
<dbReference type="PANTHER" id="PTHR23026:SF123">
    <property type="entry name" value="NAD(P)H NITROREDUCTASE RV3131-RELATED"/>
    <property type="match status" value="1"/>
</dbReference>